<keyword evidence="7" id="KW-0594">Phospholipid biosynthesis</keyword>
<keyword evidence="13" id="KW-1185">Reference proteome</keyword>
<keyword evidence="11" id="KW-1133">Transmembrane helix</keyword>
<evidence type="ECO:0000256" key="8">
    <source>
        <dbReference type="ARBA" id="ARBA00023239"/>
    </source>
</evidence>
<evidence type="ECO:0000256" key="7">
    <source>
        <dbReference type="ARBA" id="ARBA00023209"/>
    </source>
</evidence>
<reference evidence="12 13" key="1">
    <citation type="submission" date="2019-07" db="EMBL/GenBank/DDBJ databases">
        <title>Sulfurimonas paralvinellae sp. nov., a novel mesophilic, hydrogen- and sulfur-oxidizing chemolithoautotroph within the Epsilonproteo- bacteria isolated from a deep-sea hydrothermal vent polychaete nest, reclassification of Thiomicrospira denitrificans as Sulfurimonas denitrificans comb. nov. and emended description of the genus Sulfurimonas.</title>
        <authorList>
            <person name="Wang S."/>
            <person name="Jiang L."/>
            <person name="Shao Z."/>
        </authorList>
    </citation>
    <scope>NUCLEOTIDE SEQUENCE [LARGE SCALE GENOMIC DNA]</scope>
    <source>
        <strain evidence="12 13">GO25</strain>
    </source>
</reference>
<dbReference type="InterPro" id="IPR003817">
    <property type="entry name" value="PS_Dcarbxylase"/>
</dbReference>
<evidence type="ECO:0000256" key="3">
    <source>
        <dbReference type="ARBA" id="ARBA00022793"/>
    </source>
</evidence>
<keyword evidence="2" id="KW-0444">Lipid biosynthesis</keyword>
<evidence type="ECO:0000256" key="2">
    <source>
        <dbReference type="ARBA" id="ARBA00022516"/>
    </source>
</evidence>
<organism evidence="12 13">
    <name type="scientific">Sulfurimonas paralvinellae</name>
    <dbReference type="NCBI Taxonomy" id="317658"/>
    <lineage>
        <taxon>Bacteria</taxon>
        <taxon>Pseudomonadati</taxon>
        <taxon>Campylobacterota</taxon>
        <taxon>Epsilonproteobacteria</taxon>
        <taxon>Campylobacterales</taxon>
        <taxon>Sulfurimonadaceae</taxon>
        <taxon>Sulfurimonas</taxon>
    </lineage>
</organism>
<keyword evidence="8" id="KW-0456">Lyase</keyword>
<keyword evidence="11" id="KW-0812">Transmembrane</keyword>
<name>A0A7M1B991_9BACT</name>
<evidence type="ECO:0000256" key="4">
    <source>
        <dbReference type="ARBA" id="ARBA00023098"/>
    </source>
</evidence>
<dbReference type="GO" id="GO:0004609">
    <property type="term" value="F:phosphatidylserine decarboxylase activity"/>
    <property type="evidence" value="ECO:0007669"/>
    <property type="project" value="InterPro"/>
</dbReference>
<proteinExistence type="predicted"/>
<gene>
    <name evidence="12" type="ORF">FM071_08205</name>
</gene>
<feature type="transmembrane region" description="Helical" evidence="11">
    <location>
        <begin position="34"/>
        <end position="50"/>
    </location>
</feature>
<accession>A0A7M1B991</accession>
<evidence type="ECO:0000256" key="5">
    <source>
        <dbReference type="ARBA" id="ARBA00023136"/>
    </source>
</evidence>
<dbReference type="PANTHER" id="PTHR35809">
    <property type="entry name" value="ARCHAETIDYLSERINE DECARBOXYLASE PROENZYME-RELATED"/>
    <property type="match status" value="1"/>
</dbReference>
<dbReference type="RefSeq" id="WP_193110533.1">
    <property type="nucleotide sequence ID" value="NZ_CP041406.1"/>
</dbReference>
<dbReference type="InterPro" id="IPR033175">
    <property type="entry name" value="PSD-A"/>
</dbReference>
<evidence type="ECO:0000256" key="9">
    <source>
        <dbReference type="ARBA" id="ARBA00023264"/>
    </source>
</evidence>
<dbReference type="PANTHER" id="PTHR35809:SF1">
    <property type="entry name" value="ARCHAETIDYLSERINE DECARBOXYLASE PROENZYME-RELATED"/>
    <property type="match status" value="1"/>
</dbReference>
<evidence type="ECO:0000313" key="13">
    <source>
        <dbReference type="Proteomes" id="UP000593580"/>
    </source>
</evidence>
<keyword evidence="5 11" id="KW-0472">Membrane</keyword>
<evidence type="ECO:0000256" key="11">
    <source>
        <dbReference type="SAM" id="Phobius"/>
    </source>
</evidence>
<protein>
    <submittedName>
        <fullName evidence="12">Phosphatidylserine decarboxylase</fullName>
    </submittedName>
</protein>
<dbReference type="Pfam" id="PF02666">
    <property type="entry name" value="PS_Dcarbxylase"/>
    <property type="match status" value="1"/>
</dbReference>
<keyword evidence="10" id="KW-0670">Pyruvate</keyword>
<keyword evidence="4" id="KW-0443">Lipid metabolism</keyword>
<keyword evidence="9" id="KW-1208">Phospholipid metabolism</keyword>
<evidence type="ECO:0000256" key="10">
    <source>
        <dbReference type="ARBA" id="ARBA00023317"/>
    </source>
</evidence>
<evidence type="ECO:0000313" key="12">
    <source>
        <dbReference type="EMBL" id="QOP46274.1"/>
    </source>
</evidence>
<sequence>MRNNLFIIANSGWKYIGYALVAFILFSLLDWDLLAFISLLMTGLFIYLFRNPERIMPFYQQKNLVAPSDGVVTAIEHLENSDYAYRLDIESSYLNIGVLRVPMAAKVSEVKIVRGVRTGKNSKLFSLLNENGEITFADEADNKVKVLHRLKQSFAPLDIDLIKSQELMQAARYGVMINGVTSLYLPANFRLNLNVGQELRASETLVGYFS</sequence>
<keyword evidence="1" id="KW-1003">Cell membrane</keyword>
<keyword evidence="3" id="KW-0210">Decarboxylase</keyword>
<feature type="transmembrane region" description="Helical" evidence="11">
    <location>
        <begin position="12"/>
        <end position="28"/>
    </location>
</feature>
<evidence type="ECO:0000256" key="1">
    <source>
        <dbReference type="ARBA" id="ARBA00022475"/>
    </source>
</evidence>
<keyword evidence="6" id="KW-0865">Zymogen</keyword>
<dbReference type="KEGG" id="spal:FM071_08205"/>
<dbReference type="EMBL" id="CP041406">
    <property type="protein sequence ID" value="QOP46274.1"/>
    <property type="molecule type" value="Genomic_DNA"/>
</dbReference>
<evidence type="ECO:0000256" key="6">
    <source>
        <dbReference type="ARBA" id="ARBA00023145"/>
    </source>
</evidence>
<dbReference type="AlphaFoldDB" id="A0A7M1B991"/>
<dbReference type="GO" id="GO:0008654">
    <property type="term" value="P:phospholipid biosynthetic process"/>
    <property type="evidence" value="ECO:0007669"/>
    <property type="project" value="UniProtKB-KW"/>
</dbReference>
<dbReference type="Proteomes" id="UP000593580">
    <property type="component" value="Chromosome"/>
</dbReference>